<dbReference type="Proteomes" id="UP000423156">
    <property type="component" value="Unassembled WGS sequence"/>
</dbReference>
<evidence type="ECO:0000313" key="16">
    <source>
        <dbReference type="Proteomes" id="UP000286077"/>
    </source>
</evidence>
<evidence type="ECO:0000313" key="3">
    <source>
        <dbReference type="EMBL" id="MQN30777.1"/>
    </source>
</evidence>
<evidence type="ECO:0000313" key="15">
    <source>
        <dbReference type="Proteomes" id="UP000285776"/>
    </source>
</evidence>
<dbReference type="InterPro" id="IPR025346">
    <property type="entry name" value="DUF4250"/>
</dbReference>
<evidence type="ECO:0000313" key="20">
    <source>
        <dbReference type="Proteomes" id="UP000390763"/>
    </source>
</evidence>
<dbReference type="EMBL" id="VZCC01000008">
    <property type="protein sequence ID" value="MQN82847.1"/>
    <property type="molecule type" value="Genomic_DNA"/>
</dbReference>
<evidence type="ECO:0000313" key="1">
    <source>
        <dbReference type="EMBL" id="MCW4130404.1"/>
    </source>
</evidence>
<dbReference type="EMBL" id="JAPDVG010000001">
    <property type="protein sequence ID" value="MCW4130404.1"/>
    <property type="molecule type" value="Genomic_DNA"/>
</dbReference>
<dbReference type="EMBL" id="VUNF01000003">
    <property type="protein sequence ID" value="MST76664.1"/>
    <property type="molecule type" value="Genomic_DNA"/>
</dbReference>
<evidence type="ECO:0000313" key="14">
    <source>
        <dbReference type="Proteomes" id="UP000285604"/>
    </source>
</evidence>
<evidence type="ECO:0000313" key="5">
    <source>
        <dbReference type="EMBL" id="MQN82847.1"/>
    </source>
</evidence>
<reference evidence="19 20" key="3">
    <citation type="submission" date="2019-09" db="EMBL/GenBank/DDBJ databases">
        <title>Distinct polysaccharide growth profiles of human intestinal Prevotella copri isolates.</title>
        <authorList>
            <person name="Fehlner-Peach H."/>
            <person name="Magnabosco C."/>
            <person name="Raghavan V."/>
            <person name="Scher J.U."/>
            <person name="Tett A."/>
            <person name="Cox L.M."/>
            <person name="Gottsegen C."/>
            <person name="Watters A."/>
            <person name="Wiltshire- Gordon J.D."/>
            <person name="Segata N."/>
            <person name="Bonneau R."/>
            <person name="Littman D.R."/>
        </authorList>
    </citation>
    <scope>NUCLEOTIDE SEQUENCE [LARGE SCALE GENOMIC DNA]</scope>
    <source>
        <strain evidence="4 24">BU41712</strain>
        <strain evidence="7 19">BVe41219</strain>
        <strain evidence="23">iAA108</strain>
        <strain evidence="5">IAA108</strain>
        <strain evidence="20">iAK279</strain>
        <strain evidence="6">IAK279</strain>
        <strain evidence="3">IAP146</strain>
        <strain evidence="22">iAP146</strain>
        <strain evidence="21">iK21513</strain>
        <strain evidence="2">IK21513</strain>
    </source>
</reference>
<dbReference type="GeneID" id="69849826"/>
<comment type="caution">
    <text evidence="9">The sequence shown here is derived from an EMBL/GenBank/DDBJ whole genome shotgun (WGS) entry which is preliminary data.</text>
</comment>
<dbReference type="EMBL" id="QSAQ01000002">
    <property type="protein sequence ID" value="RGW70594.1"/>
    <property type="molecule type" value="Genomic_DNA"/>
</dbReference>
<evidence type="ECO:0000313" key="9">
    <source>
        <dbReference type="EMBL" id="RGS45649.1"/>
    </source>
</evidence>
<dbReference type="Proteomes" id="UP000286077">
    <property type="component" value="Unassembled WGS sequence"/>
</dbReference>
<dbReference type="EMBL" id="VZCY01000030">
    <property type="protein sequence ID" value="MQN09081.1"/>
    <property type="molecule type" value="Genomic_DNA"/>
</dbReference>
<evidence type="ECO:0000313" key="8">
    <source>
        <dbReference type="EMBL" id="MST76664.1"/>
    </source>
</evidence>
<dbReference type="RefSeq" id="WP_006847041.1">
    <property type="nucleotide sequence ID" value="NZ_CATKVS010000004.1"/>
</dbReference>
<dbReference type="EMBL" id="QSCI01000032">
    <property type="protein sequence ID" value="RGX94623.1"/>
    <property type="molecule type" value="Genomic_DNA"/>
</dbReference>
<evidence type="ECO:0000313" key="2">
    <source>
        <dbReference type="EMBL" id="MQN09081.1"/>
    </source>
</evidence>
<evidence type="ECO:0000313" key="25">
    <source>
        <dbReference type="Proteomes" id="UP000450161"/>
    </source>
</evidence>
<reference evidence="14 15" key="1">
    <citation type="submission" date="2018-08" db="EMBL/GenBank/DDBJ databases">
        <title>A genome reference for cultivated species of the human gut microbiota.</title>
        <authorList>
            <person name="Zou Y."/>
            <person name="Xue W."/>
            <person name="Luo G."/>
        </authorList>
    </citation>
    <scope>NUCLEOTIDE SEQUENCE [LARGE SCALE GENOMIC DNA]</scope>
    <source>
        <strain evidence="11 15">AF10-17</strain>
        <strain evidence="10 16">AF11-14</strain>
        <strain evidence="9 17">AF22-1</strain>
        <strain evidence="13 18">AM22-1</strain>
        <strain evidence="12 14">OF03-3</strain>
    </source>
</reference>
<evidence type="ECO:0000313" key="19">
    <source>
        <dbReference type="Proteomes" id="UP000358159"/>
    </source>
</evidence>
<reference evidence="8 25" key="2">
    <citation type="submission" date="2019-08" db="EMBL/GenBank/DDBJ databases">
        <title>In-depth cultivation of the pig gut microbiome towards novel bacterial diversity and tailored functional studies.</title>
        <authorList>
            <person name="Wylensek D."/>
            <person name="Hitch T.C.A."/>
            <person name="Clavel T."/>
        </authorList>
    </citation>
    <scope>NUCLEOTIDE SEQUENCE [LARGE SCALE GENOMIC DNA]</scope>
    <source>
        <strain evidence="8 25">LKV-178-WT-2C</strain>
    </source>
</reference>
<evidence type="ECO:0000313" key="6">
    <source>
        <dbReference type="EMBL" id="MQO02682.1"/>
    </source>
</evidence>
<evidence type="ECO:0000313" key="13">
    <source>
        <dbReference type="EMBL" id="RHG69676.1"/>
    </source>
</evidence>
<reference evidence="1" key="4">
    <citation type="submission" date="2022-11" db="EMBL/GenBank/DDBJ databases">
        <title>Genomic repertoires linked with pathogenic potency of arthritogenic Prevotella copri isolated from the gut of rheumatoid arthritis patients.</title>
        <authorList>
            <person name="Nii T."/>
            <person name="Maeda Y."/>
            <person name="Motooka D."/>
            <person name="Naito M."/>
            <person name="Matsumoto Y."/>
            <person name="Ogawa T."/>
            <person name="Oguro-Igashira E."/>
            <person name="Kishikawa T."/>
            <person name="Yamashita M."/>
            <person name="Koizumi S."/>
            <person name="Kurakawa T."/>
            <person name="Okumura R."/>
            <person name="Kayama H."/>
            <person name="Murakami M."/>
            <person name="Sakaguchi T."/>
            <person name="Das B."/>
            <person name="Nakamura S."/>
            <person name="Okada Y."/>
            <person name="Kumanogoh A."/>
            <person name="Takeda K."/>
        </authorList>
    </citation>
    <scope>NUCLEOTIDE SEQUENCE</scope>
    <source>
        <strain evidence="1">H019-1</strain>
    </source>
</reference>
<dbReference type="Proteomes" id="UP000450161">
    <property type="component" value="Unassembled WGS sequence"/>
</dbReference>
<evidence type="ECO:0000313" key="11">
    <source>
        <dbReference type="EMBL" id="RGW77060.1"/>
    </source>
</evidence>
<name>A0A3R5WNS7_9BACT</name>
<evidence type="ECO:0000313" key="12">
    <source>
        <dbReference type="EMBL" id="RGX94623.1"/>
    </source>
</evidence>
<evidence type="ECO:0000313" key="22">
    <source>
        <dbReference type="Proteomes" id="UP000420707"/>
    </source>
</evidence>
<protein>
    <submittedName>
        <fullName evidence="9">DUF4250 domain-containing protein</fullName>
    </submittedName>
</protein>
<dbReference type="EMBL" id="VZAZ01000040">
    <property type="protein sequence ID" value="MQO55862.1"/>
    <property type="molecule type" value="Genomic_DNA"/>
</dbReference>
<dbReference type="EMBL" id="VZCR01000016">
    <property type="protein sequence ID" value="MQN30777.1"/>
    <property type="molecule type" value="Genomic_DNA"/>
</dbReference>
<dbReference type="Proteomes" id="UP000358159">
    <property type="component" value="Unassembled WGS sequence"/>
</dbReference>
<dbReference type="Pfam" id="PF14056">
    <property type="entry name" value="DUF4250"/>
    <property type="match status" value="1"/>
</dbReference>
<proteinExistence type="predicted"/>
<organism evidence="9 17">
    <name type="scientific">Segatella copri</name>
    <dbReference type="NCBI Taxonomy" id="165179"/>
    <lineage>
        <taxon>Bacteria</taxon>
        <taxon>Pseudomonadati</taxon>
        <taxon>Bacteroidota</taxon>
        <taxon>Bacteroidia</taxon>
        <taxon>Bacteroidales</taxon>
        <taxon>Prevotellaceae</taxon>
        <taxon>Segatella</taxon>
    </lineage>
</organism>
<dbReference type="EMBL" id="QSAV01000040">
    <property type="protein sequence ID" value="RGW77060.1"/>
    <property type="molecule type" value="Genomic_DNA"/>
</dbReference>
<dbReference type="Proteomes" id="UP000420707">
    <property type="component" value="Unassembled WGS sequence"/>
</dbReference>
<sequence>MDKLPMNDVPMLVSAINFLLRDHEFETLDEICNHFNVNRAALEAQMATQGFEWSEQQKKFW</sequence>
<dbReference type="Proteomes" id="UP000285604">
    <property type="component" value="Unassembled WGS sequence"/>
</dbReference>
<accession>A0A3R5WNS7</accession>
<evidence type="ECO:0000313" key="23">
    <source>
        <dbReference type="Proteomes" id="UP000421408"/>
    </source>
</evidence>
<dbReference type="Proteomes" id="UP001209417">
    <property type="component" value="Unassembled WGS sequence"/>
</dbReference>
<evidence type="ECO:0000313" key="17">
    <source>
        <dbReference type="Proteomes" id="UP000286113"/>
    </source>
</evidence>
<evidence type="ECO:0000313" key="4">
    <source>
        <dbReference type="EMBL" id="MQN79267.1"/>
    </source>
</evidence>
<evidence type="ECO:0000313" key="24">
    <source>
        <dbReference type="Proteomes" id="UP000423156"/>
    </source>
</evidence>
<dbReference type="Proteomes" id="UP000285776">
    <property type="component" value="Unassembled WGS sequence"/>
</dbReference>
<dbReference type="AlphaFoldDB" id="A0A3R5WNS7"/>
<evidence type="ECO:0000313" key="7">
    <source>
        <dbReference type="EMBL" id="MQO55862.1"/>
    </source>
</evidence>
<evidence type="ECO:0000313" key="10">
    <source>
        <dbReference type="EMBL" id="RGW70594.1"/>
    </source>
</evidence>
<dbReference type="Proteomes" id="UP000406735">
    <property type="component" value="Unassembled WGS sequence"/>
</dbReference>
<gene>
    <name evidence="13" type="ORF">DW250_00145</name>
    <name evidence="11" type="ORF">DWV53_11450</name>
    <name evidence="10" type="ORF">DWV60_01255</name>
    <name evidence="9" type="ORF">DWX90_12790</name>
    <name evidence="12" type="ORF">DXA63_08490</name>
    <name evidence="7" type="ORF">F7D42_09105</name>
    <name evidence="6" type="ORF">F7D62_00830</name>
    <name evidence="4" type="ORF">F7D71_15675</name>
    <name evidence="5" type="ORF">F7D74_02320</name>
    <name evidence="3" type="ORF">F7D90_02170</name>
    <name evidence="2" type="ORF">F7D97_03835</name>
    <name evidence="8" type="ORF">FYJ72_02935</name>
    <name evidence="1" type="ORF">ONT19_02070</name>
</gene>
<evidence type="ECO:0000313" key="21">
    <source>
        <dbReference type="Proteomes" id="UP000406735"/>
    </source>
</evidence>
<dbReference type="EMBL" id="QRVN01000031">
    <property type="protein sequence ID" value="RGS45649.1"/>
    <property type="molecule type" value="Genomic_DNA"/>
</dbReference>
<dbReference type="EMBL" id="QRIN01000001">
    <property type="protein sequence ID" value="RHG69676.1"/>
    <property type="molecule type" value="Genomic_DNA"/>
</dbReference>
<dbReference type="EMBL" id="VZBZ01000172">
    <property type="protein sequence ID" value="MQN79267.1"/>
    <property type="molecule type" value="Genomic_DNA"/>
</dbReference>
<dbReference type="Proteomes" id="UP000286501">
    <property type="component" value="Unassembled WGS sequence"/>
</dbReference>
<dbReference type="Proteomes" id="UP000286113">
    <property type="component" value="Unassembled WGS sequence"/>
</dbReference>
<dbReference type="Proteomes" id="UP000390763">
    <property type="component" value="Unassembled WGS sequence"/>
</dbReference>
<dbReference type="Proteomes" id="UP000421408">
    <property type="component" value="Unassembled WGS sequence"/>
</dbReference>
<dbReference type="EMBL" id="VZBT01000011">
    <property type="protein sequence ID" value="MQO02682.1"/>
    <property type="molecule type" value="Genomic_DNA"/>
</dbReference>
<evidence type="ECO:0000313" key="18">
    <source>
        <dbReference type="Proteomes" id="UP000286501"/>
    </source>
</evidence>